<evidence type="ECO:0000313" key="4">
    <source>
        <dbReference type="Proteomes" id="UP000488506"/>
    </source>
</evidence>
<dbReference type="EMBL" id="WPAF01000001">
    <property type="protein sequence ID" value="KAF0135226.1"/>
    <property type="molecule type" value="Genomic_DNA"/>
</dbReference>
<comment type="similarity">
    <text evidence="1">Belongs to the NAD(P)-dependent epimerase/dehydratase family.</text>
</comment>
<dbReference type="PANTHER" id="PTHR43000">
    <property type="entry name" value="DTDP-D-GLUCOSE 4,6-DEHYDRATASE-RELATED"/>
    <property type="match status" value="1"/>
</dbReference>
<dbReference type="Gene3D" id="3.40.50.720">
    <property type="entry name" value="NAD(P)-binding Rossmann-like Domain"/>
    <property type="match status" value="1"/>
</dbReference>
<dbReference type="SUPFAM" id="SSF51735">
    <property type="entry name" value="NAD(P)-binding Rossmann-fold domains"/>
    <property type="match status" value="1"/>
</dbReference>
<reference evidence="3 4" key="1">
    <citation type="submission" date="2019-12" db="EMBL/GenBank/DDBJ databases">
        <authorList>
            <person name="Wolfe R."/>
            <person name="Danczak R."/>
            <person name="Wilkins M."/>
        </authorList>
    </citation>
    <scope>NUCLEOTIDE SEQUENCE [LARGE SCALE GENOMIC DNA]</scope>
    <source>
        <strain evidence="3">X2_MaxBin.013</strain>
    </source>
</reference>
<dbReference type="Pfam" id="PF01370">
    <property type="entry name" value="Epimerase"/>
    <property type="match status" value="1"/>
</dbReference>
<name>A0A833P3N4_UNCSA</name>
<gene>
    <name evidence="3" type="ORF">FD145_52</name>
</gene>
<comment type="caution">
    <text evidence="3">The sequence shown here is derived from an EMBL/GenBank/DDBJ whole genome shotgun (WGS) entry which is preliminary data.</text>
</comment>
<evidence type="ECO:0000313" key="3">
    <source>
        <dbReference type="EMBL" id="KAF0135226.1"/>
    </source>
</evidence>
<dbReference type="Proteomes" id="UP000488506">
    <property type="component" value="Unassembled WGS sequence"/>
</dbReference>
<protein>
    <submittedName>
        <fullName evidence="3">UDP-glucose 4-epimerase</fullName>
    </submittedName>
</protein>
<dbReference type="InterPro" id="IPR036291">
    <property type="entry name" value="NAD(P)-bd_dom_sf"/>
</dbReference>
<dbReference type="InterPro" id="IPR001509">
    <property type="entry name" value="Epimerase_deHydtase"/>
</dbReference>
<sequence length="323" mass="35690">MEGKEKKMKILITGGGGFIGSVLLIGLHDKYEIISLDRDQGPRQTKLQALTKDKITFVNGDIRDEVLLDNLMQKGIDVVIHFAGGGGNNACMKDPALAVTSYVHGTHLLLKKSLKYNIKRFIFSSSQAAYSTFKAREMPLTEDMELMPDDLYGALKAVAEHEIRDSQLKFTTLRFANVYGYVQGFNEIRKGGAIENFIKAAYDGSDITIFGKGEQKIDYVNVNDVLHCIEIILNDLSAGSDIFNIGSGKLVSIMDIAKTAAEIGREVFGHQINIKTVPAPEGKIWPDRLISIDKANRLLKWKPLVSLSDGIKQIMTNAEAPEK</sequence>
<accession>A0A833P3N4</accession>
<proteinExistence type="inferred from homology"/>
<dbReference type="AlphaFoldDB" id="A0A833P3N4"/>
<evidence type="ECO:0000256" key="1">
    <source>
        <dbReference type="ARBA" id="ARBA00007637"/>
    </source>
</evidence>
<organism evidence="3 4">
    <name type="scientific">Candidatus Saganbacteria bacterium</name>
    <dbReference type="NCBI Taxonomy" id="2575572"/>
    <lineage>
        <taxon>Bacteria</taxon>
        <taxon>Bacillati</taxon>
        <taxon>Saganbacteria</taxon>
    </lineage>
</organism>
<evidence type="ECO:0000259" key="2">
    <source>
        <dbReference type="Pfam" id="PF01370"/>
    </source>
</evidence>
<feature type="domain" description="NAD-dependent epimerase/dehydratase" evidence="2">
    <location>
        <begin position="10"/>
        <end position="246"/>
    </location>
</feature>